<gene>
    <name evidence="1" type="ORF">RHMOL_Rhmol09G0123100</name>
</gene>
<sequence length="190" mass="19850">MAEAGDNDSESGGNETWPRSEIEAPGAQIDDQSVVGVLTSASAGASSSGGGHGGHAAGAGGGFGGASGSGSGSGGGGGGGPPVSPREIQSGVKLWAYEVLKMYLPQSRCPNMRMLQRAMVWGSQYKGKKKSKGSLLAFKAYLDELLSTQVEWDPWSGVEPNPEYMARSRVVTGSRMLLESTFRWQWYLGD</sequence>
<protein>
    <submittedName>
        <fullName evidence="1">Uncharacterized protein</fullName>
    </submittedName>
</protein>
<evidence type="ECO:0000313" key="2">
    <source>
        <dbReference type="Proteomes" id="UP001062846"/>
    </source>
</evidence>
<evidence type="ECO:0000313" key="1">
    <source>
        <dbReference type="EMBL" id="KAI8538676.1"/>
    </source>
</evidence>
<keyword evidence="2" id="KW-1185">Reference proteome</keyword>
<name>A0ACC0MCB6_RHOML</name>
<organism evidence="1 2">
    <name type="scientific">Rhododendron molle</name>
    <name type="common">Chinese azalea</name>
    <name type="synonym">Azalea mollis</name>
    <dbReference type="NCBI Taxonomy" id="49168"/>
    <lineage>
        <taxon>Eukaryota</taxon>
        <taxon>Viridiplantae</taxon>
        <taxon>Streptophyta</taxon>
        <taxon>Embryophyta</taxon>
        <taxon>Tracheophyta</taxon>
        <taxon>Spermatophyta</taxon>
        <taxon>Magnoliopsida</taxon>
        <taxon>eudicotyledons</taxon>
        <taxon>Gunneridae</taxon>
        <taxon>Pentapetalae</taxon>
        <taxon>asterids</taxon>
        <taxon>Ericales</taxon>
        <taxon>Ericaceae</taxon>
        <taxon>Ericoideae</taxon>
        <taxon>Rhodoreae</taxon>
        <taxon>Rhododendron</taxon>
    </lineage>
</organism>
<dbReference type="EMBL" id="CM046396">
    <property type="protein sequence ID" value="KAI8538676.1"/>
    <property type="molecule type" value="Genomic_DNA"/>
</dbReference>
<proteinExistence type="predicted"/>
<accession>A0ACC0MCB6</accession>
<comment type="caution">
    <text evidence="1">The sequence shown here is derived from an EMBL/GenBank/DDBJ whole genome shotgun (WGS) entry which is preliminary data.</text>
</comment>
<dbReference type="Proteomes" id="UP001062846">
    <property type="component" value="Chromosome 9"/>
</dbReference>
<reference evidence="1" key="1">
    <citation type="submission" date="2022-02" db="EMBL/GenBank/DDBJ databases">
        <title>Plant Genome Project.</title>
        <authorList>
            <person name="Zhang R.-G."/>
        </authorList>
    </citation>
    <scope>NUCLEOTIDE SEQUENCE</scope>
    <source>
        <strain evidence="1">AT1</strain>
    </source>
</reference>